<keyword evidence="5 6" id="KW-0472">Membrane</keyword>
<sequence>MRYLLSPYNYDLSDPASIPNLIWQHAFLVGISMLISLIIAIPLGIVVARRRRLYLPVITITDLLYTIPGVALIGVLITIPGLGLSFLTAIIPLILYTQLVLIRNTAAGINNIDPLLLETARAMGMSPSQVLFRVTLPLALPVIVAGIRVATVTTIGIASLASLVGQGGLGDLIFKNITTQDLDAVAAGGILMALFAIITDIVLLGVQTLLNRGRGAVSIA</sequence>
<dbReference type="PANTHER" id="PTHR30177">
    <property type="entry name" value="GLYCINE BETAINE/L-PROLINE TRANSPORT SYSTEM PERMEASE PROTEIN PROW"/>
    <property type="match status" value="1"/>
</dbReference>
<gene>
    <name evidence="8" type="ORF">KSF_019660</name>
</gene>
<name>A0A8J3IG42_9CHLR</name>
<dbReference type="AlphaFoldDB" id="A0A8J3IG42"/>
<dbReference type="InterPro" id="IPR035906">
    <property type="entry name" value="MetI-like_sf"/>
</dbReference>
<evidence type="ECO:0000313" key="8">
    <source>
        <dbReference type="EMBL" id="GHO91918.1"/>
    </source>
</evidence>
<evidence type="ECO:0000256" key="2">
    <source>
        <dbReference type="ARBA" id="ARBA00022448"/>
    </source>
</evidence>
<comment type="similarity">
    <text evidence="6">Belongs to the binding-protein-dependent transport system permease family.</text>
</comment>
<comment type="caution">
    <text evidence="8">The sequence shown here is derived from an EMBL/GenBank/DDBJ whole genome shotgun (WGS) entry which is preliminary data.</text>
</comment>
<dbReference type="Gene3D" id="1.10.3720.10">
    <property type="entry name" value="MetI-like"/>
    <property type="match status" value="1"/>
</dbReference>
<organism evidence="8 9">
    <name type="scientific">Reticulibacter mediterranei</name>
    <dbReference type="NCBI Taxonomy" id="2778369"/>
    <lineage>
        <taxon>Bacteria</taxon>
        <taxon>Bacillati</taxon>
        <taxon>Chloroflexota</taxon>
        <taxon>Ktedonobacteria</taxon>
        <taxon>Ktedonobacterales</taxon>
        <taxon>Reticulibacteraceae</taxon>
        <taxon>Reticulibacter</taxon>
    </lineage>
</organism>
<dbReference type="GO" id="GO:0031460">
    <property type="term" value="P:glycine betaine transport"/>
    <property type="evidence" value="ECO:0007669"/>
    <property type="project" value="TreeGrafter"/>
</dbReference>
<reference evidence="8" key="1">
    <citation type="submission" date="2020-10" db="EMBL/GenBank/DDBJ databases">
        <title>Taxonomic study of unclassified bacteria belonging to the class Ktedonobacteria.</title>
        <authorList>
            <person name="Yabe S."/>
            <person name="Wang C.M."/>
            <person name="Zheng Y."/>
            <person name="Sakai Y."/>
            <person name="Cavaletti L."/>
            <person name="Monciardini P."/>
            <person name="Donadio S."/>
        </authorList>
    </citation>
    <scope>NUCLEOTIDE SEQUENCE</scope>
    <source>
        <strain evidence="8">ID150040</strain>
    </source>
</reference>
<protein>
    <recommendedName>
        <fullName evidence="7">ABC transmembrane type-1 domain-containing protein</fullName>
    </recommendedName>
</protein>
<comment type="subcellular location">
    <subcellularLocation>
        <location evidence="6">Cell membrane</location>
        <topology evidence="6">Multi-pass membrane protein</topology>
    </subcellularLocation>
    <subcellularLocation>
        <location evidence="1">Membrane</location>
        <topology evidence="1">Multi-pass membrane protein</topology>
    </subcellularLocation>
</comment>
<dbReference type="GO" id="GO:0005886">
    <property type="term" value="C:plasma membrane"/>
    <property type="evidence" value="ECO:0007669"/>
    <property type="project" value="UniProtKB-SubCell"/>
</dbReference>
<feature type="transmembrane region" description="Helical" evidence="6">
    <location>
        <begin position="83"/>
        <end position="102"/>
    </location>
</feature>
<dbReference type="PANTHER" id="PTHR30177:SF4">
    <property type="entry name" value="OSMOPROTECTANT IMPORT PERMEASE PROTEIN OSMW"/>
    <property type="match status" value="1"/>
</dbReference>
<dbReference type="Pfam" id="PF00528">
    <property type="entry name" value="BPD_transp_1"/>
    <property type="match status" value="1"/>
</dbReference>
<evidence type="ECO:0000256" key="3">
    <source>
        <dbReference type="ARBA" id="ARBA00022692"/>
    </source>
</evidence>
<evidence type="ECO:0000256" key="5">
    <source>
        <dbReference type="ARBA" id="ARBA00023136"/>
    </source>
</evidence>
<evidence type="ECO:0000256" key="4">
    <source>
        <dbReference type="ARBA" id="ARBA00022989"/>
    </source>
</evidence>
<evidence type="ECO:0000256" key="6">
    <source>
        <dbReference type="RuleBase" id="RU363032"/>
    </source>
</evidence>
<keyword evidence="9" id="KW-1185">Reference proteome</keyword>
<dbReference type="RefSeq" id="WP_220202785.1">
    <property type="nucleotide sequence ID" value="NZ_BNJK01000001.1"/>
</dbReference>
<keyword evidence="4 6" id="KW-1133">Transmembrane helix</keyword>
<dbReference type="EMBL" id="BNJK01000001">
    <property type="protein sequence ID" value="GHO91918.1"/>
    <property type="molecule type" value="Genomic_DNA"/>
</dbReference>
<dbReference type="InterPro" id="IPR051204">
    <property type="entry name" value="ABC_transp_perm/SBD"/>
</dbReference>
<feature type="domain" description="ABC transmembrane type-1" evidence="7">
    <location>
        <begin position="22"/>
        <end position="203"/>
    </location>
</feature>
<dbReference type="Proteomes" id="UP000597444">
    <property type="component" value="Unassembled WGS sequence"/>
</dbReference>
<feature type="transmembrane region" description="Helical" evidence="6">
    <location>
        <begin position="53"/>
        <end position="77"/>
    </location>
</feature>
<dbReference type="GO" id="GO:0055085">
    <property type="term" value="P:transmembrane transport"/>
    <property type="evidence" value="ECO:0007669"/>
    <property type="project" value="InterPro"/>
</dbReference>
<feature type="transmembrane region" description="Helical" evidence="6">
    <location>
        <begin position="184"/>
        <end position="206"/>
    </location>
</feature>
<evidence type="ECO:0000256" key="1">
    <source>
        <dbReference type="ARBA" id="ARBA00004141"/>
    </source>
</evidence>
<accession>A0A8J3IG42</accession>
<dbReference type="PROSITE" id="PS50928">
    <property type="entry name" value="ABC_TM1"/>
    <property type="match status" value="1"/>
</dbReference>
<keyword evidence="2 6" id="KW-0813">Transport</keyword>
<evidence type="ECO:0000259" key="7">
    <source>
        <dbReference type="PROSITE" id="PS50928"/>
    </source>
</evidence>
<dbReference type="CDD" id="cd06261">
    <property type="entry name" value="TM_PBP2"/>
    <property type="match status" value="1"/>
</dbReference>
<feature type="transmembrane region" description="Helical" evidence="6">
    <location>
        <begin position="131"/>
        <end position="164"/>
    </location>
</feature>
<dbReference type="SUPFAM" id="SSF161098">
    <property type="entry name" value="MetI-like"/>
    <property type="match status" value="1"/>
</dbReference>
<feature type="transmembrane region" description="Helical" evidence="6">
    <location>
        <begin position="22"/>
        <end position="46"/>
    </location>
</feature>
<proteinExistence type="inferred from homology"/>
<keyword evidence="3 6" id="KW-0812">Transmembrane</keyword>
<evidence type="ECO:0000313" key="9">
    <source>
        <dbReference type="Proteomes" id="UP000597444"/>
    </source>
</evidence>
<dbReference type="InterPro" id="IPR000515">
    <property type="entry name" value="MetI-like"/>
</dbReference>